<gene>
    <name evidence="4" type="ORF">SAMN04487905_104311</name>
</gene>
<dbReference type="PROSITE" id="PS51186">
    <property type="entry name" value="GNAT"/>
    <property type="match status" value="1"/>
</dbReference>
<dbReference type="EMBL" id="FNJR01000004">
    <property type="protein sequence ID" value="SDP48351.1"/>
    <property type="molecule type" value="Genomic_DNA"/>
</dbReference>
<keyword evidence="2" id="KW-0012">Acyltransferase</keyword>
<dbReference type="InterPro" id="IPR000182">
    <property type="entry name" value="GNAT_dom"/>
</dbReference>
<dbReference type="InterPro" id="IPR050832">
    <property type="entry name" value="Bact_Acetyltransf"/>
</dbReference>
<dbReference type="STRING" id="405564.SAMN04487905_104311"/>
<organism evidence="4 5">
    <name type="scientific">Actinopolyspora xinjiangensis</name>
    <dbReference type="NCBI Taxonomy" id="405564"/>
    <lineage>
        <taxon>Bacteria</taxon>
        <taxon>Bacillati</taxon>
        <taxon>Actinomycetota</taxon>
        <taxon>Actinomycetes</taxon>
        <taxon>Actinopolysporales</taxon>
        <taxon>Actinopolysporaceae</taxon>
        <taxon>Actinopolyspora</taxon>
    </lineage>
</organism>
<evidence type="ECO:0000313" key="4">
    <source>
        <dbReference type="EMBL" id="SDP48351.1"/>
    </source>
</evidence>
<dbReference type="Gene3D" id="3.40.630.30">
    <property type="match status" value="1"/>
</dbReference>
<keyword evidence="5" id="KW-1185">Reference proteome</keyword>
<name>A0A1H0T3J1_9ACTN</name>
<dbReference type="Proteomes" id="UP000199497">
    <property type="component" value="Unassembled WGS sequence"/>
</dbReference>
<accession>A0A1H0T3J1</accession>
<dbReference type="SUPFAM" id="SSF55729">
    <property type="entry name" value="Acyl-CoA N-acyltransferases (Nat)"/>
    <property type="match status" value="1"/>
</dbReference>
<protein>
    <submittedName>
        <fullName evidence="4">Acetyltransferase (GNAT) family protein</fullName>
    </submittedName>
</protein>
<dbReference type="Pfam" id="PF00583">
    <property type="entry name" value="Acetyltransf_1"/>
    <property type="match status" value="1"/>
</dbReference>
<dbReference type="InterPro" id="IPR016181">
    <property type="entry name" value="Acyl_CoA_acyltransferase"/>
</dbReference>
<keyword evidence="1 4" id="KW-0808">Transferase</keyword>
<dbReference type="CDD" id="cd04301">
    <property type="entry name" value="NAT_SF"/>
    <property type="match status" value="1"/>
</dbReference>
<dbReference type="OrthoDB" id="9805924at2"/>
<dbReference type="AlphaFoldDB" id="A0A1H0T3J1"/>
<feature type="domain" description="N-acetyltransferase" evidence="3">
    <location>
        <begin position="1"/>
        <end position="147"/>
    </location>
</feature>
<evidence type="ECO:0000259" key="3">
    <source>
        <dbReference type="PROSITE" id="PS51186"/>
    </source>
</evidence>
<evidence type="ECO:0000256" key="1">
    <source>
        <dbReference type="ARBA" id="ARBA00022679"/>
    </source>
</evidence>
<dbReference type="GO" id="GO:0016747">
    <property type="term" value="F:acyltransferase activity, transferring groups other than amino-acyl groups"/>
    <property type="evidence" value="ECO:0007669"/>
    <property type="project" value="InterPro"/>
</dbReference>
<evidence type="ECO:0000313" key="5">
    <source>
        <dbReference type="Proteomes" id="UP000199497"/>
    </source>
</evidence>
<dbReference type="PANTHER" id="PTHR43877:SF2">
    <property type="entry name" value="AMINOALKYLPHOSPHONATE N-ACETYLTRANSFERASE-RELATED"/>
    <property type="match status" value="1"/>
</dbReference>
<evidence type="ECO:0000256" key="2">
    <source>
        <dbReference type="ARBA" id="ARBA00023315"/>
    </source>
</evidence>
<proteinExistence type="predicted"/>
<dbReference type="PANTHER" id="PTHR43877">
    <property type="entry name" value="AMINOALKYLPHOSPHONATE N-ACETYLTRANSFERASE-RELATED-RELATED"/>
    <property type="match status" value="1"/>
</dbReference>
<reference evidence="5" key="1">
    <citation type="submission" date="2016-10" db="EMBL/GenBank/DDBJ databases">
        <authorList>
            <person name="Varghese N."/>
            <person name="Submissions S."/>
        </authorList>
    </citation>
    <scope>NUCLEOTIDE SEQUENCE [LARGE SCALE GENOMIC DNA]</scope>
    <source>
        <strain evidence="5">DSM 46732</strain>
    </source>
</reference>
<sequence length="147" mass="16262">MLVRELDHEETVAAYPVLRELRPHFETVAEFLAAVGRQRRHGYRLIAAYAPEERVVAAAGFRAGECLAWGHYVYVDDLCTLPRARGNGYAGELLRWIEREAAATGAGEIHLDSGNGRHAAHRLYANSGFTAPSTHFVRKLDSTVTSS</sequence>